<dbReference type="EMBL" id="JAGTTL010000022">
    <property type="protein sequence ID" value="KAK6305622.1"/>
    <property type="molecule type" value="Genomic_DNA"/>
</dbReference>
<evidence type="ECO:0000313" key="3">
    <source>
        <dbReference type="EMBL" id="KAK6305622.1"/>
    </source>
</evidence>
<dbReference type="InterPro" id="IPR038717">
    <property type="entry name" value="Tc1-like_DDE_dom"/>
</dbReference>
<protein>
    <recommendedName>
        <fullName evidence="2">Tc1-like transposase DDE domain-containing protein</fullName>
    </recommendedName>
</protein>
<reference evidence="3 4" key="1">
    <citation type="submission" date="2021-04" db="EMBL/GenBank/DDBJ databases">
        <authorList>
            <person name="De Guttry C."/>
            <person name="Zahm M."/>
            <person name="Klopp C."/>
            <person name="Cabau C."/>
            <person name="Louis A."/>
            <person name="Berthelot C."/>
            <person name="Parey E."/>
            <person name="Roest Crollius H."/>
            <person name="Montfort J."/>
            <person name="Robinson-Rechavi M."/>
            <person name="Bucao C."/>
            <person name="Bouchez O."/>
            <person name="Gislard M."/>
            <person name="Lluch J."/>
            <person name="Milhes M."/>
            <person name="Lampietro C."/>
            <person name="Lopez Roques C."/>
            <person name="Donnadieu C."/>
            <person name="Braasch I."/>
            <person name="Desvignes T."/>
            <person name="Postlethwait J."/>
            <person name="Bobe J."/>
            <person name="Wedekind C."/>
            <person name="Guiguen Y."/>
        </authorList>
    </citation>
    <scope>NUCLEOTIDE SEQUENCE [LARGE SCALE GENOMIC DNA]</scope>
    <source>
        <strain evidence="3">Cs_M1</strain>
        <tissue evidence="3">Blood</tissue>
    </source>
</reference>
<name>A0AAN8LCE7_9TELE</name>
<sequence length="189" mass="20703">MTTTQKHTARATKEWLRKKHLKVLEWPSQSPDLNPIENLWRELKVRISQRQPRNLKDLEKVCMEDWAKIPAAVCANLVKTYRKPPNRSAGCLGARQASPLHGSRETGSSQPCERGTELGSAPVLVLAHRQAPAARAPLQDGRQHGGQRNSVSTGGVGGGAGKPSKPSKRVSSSRRKRTPPAAAPFLCFH</sequence>
<accession>A0AAN8LCE7</accession>
<dbReference type="InterPro" id="IPR036397">
    <property type="entry name" value="RNaseH_sf"/>
</dbReference>
<gene>
    <name evidence="3" type="ORF">J4Q44_G00244020</name>
</gene>
<dbReference type="Gene3D" id="3.30.420.10">
    <property type="entry name" value="Ribonuclease H-like superfamily/Ribonuclease H"/>
    <property type="match status" value="1"/>
</dbReference>
<keyword evidence="4" id="KW-1185">Reference proteome</keyword>
<evidence type="ECO:0000259" key="2">
    <source>
        <dbReference type="Pfam" id="PF13358"/>
    </source>
</evidence>
<dbReference type="GO" id="GO:0003676">
    <property type="term" value="F:nucleic acid binding"/>
    <property type="evidence" value="ECO:0007669"/>
    <property type="project" value="InterPro"/>
</dbReference>
<feature type="domain" description="Tc1-like transposase DDE" evidence="2">
    <location>
        <begin position="6"/>
        <end position="58"/>
    </location>
</feature>
<proteinExistence type="predicted"/>
<dbReference type="AlphaFoldDB" id="A0AAN8LCE7"/>
<evidence type="ECO:0000256" key="1">
    <source>
        <dbReference type="SAM" id="MobiDB-lite"/>
    </source>
</evidence>
<dbReference type="Pfam" id="PF13358">
    <property type="entry name" value="DDE_3"/>
    <property type="match status" value="1"/>
</dbReference>
<dbReference type="Proteomes" id="UP001356427">
    <property type="component" value="Unassembled WGS sequence"/>
</dbReference>
<evidence type="ECO:0000313" key="4">
    <source>
        <dbReference type="Proteomes" id="UP001356427"/>
    </source>
</evidence>
<feature type="region of interest" description="Disordered" evidence="1">
    <location>
        <begin position="133"/>
        <end position="189"/>
    </location>
</feature>
<organism evidence="3 4">
    <name type="scientific">Coregonus suidteri</name>
    <dbReference type="NCBI Taxonomy" id="861788"/>
    <lineage>
        <taxon>Eukaryota</taxon>
        <taxon>Metazoa</taxon>
        <taxon>Chordata</taxon>
        <taxon>Craniata</taxon>
        <taxon>Vertebrata</taxon>
        <taxon>Euteleostomi</taxon>
        <taxon>Actinopterygii</taxon>
        <taxon>Neopterygii</taxon>
        <taxon>Teleostei</taxon>
        <taxon>Protacanthopterygii</taxon>
        <taxon>Salmoniformes</taxon>
        <taxon>Salmonidae</taxon>
        <taxon>Coregoninae</taxon>
        <taxon>Coregonus</taxon>
    </lineage>
</organism>
<feature type="compositionally biased region" description="Basic residues" evidence="1">
    <location>
        <begin position="165"/>
        <end position="178"/>
    </location>
</feature>
<feature type="region of interest" description="Disordered" evidence="1">
    <location>
        <begin position="85"/>
        <end position="116"/>
    </location>
</feature>
<comment type="caution">
    <text evidence="3">The sequence shown here is derived from an EMBL/GenBank/DDBJ whole genome shotgun (WGS) entry which is preliminary data.</text>
</comment>